<dbReference type="EMBL" id="CAJVAS010000053">
    <property type="protein sequence ID" value="CAG7650311.1"/>
    <property type="molecule type" value="Genomic_DNA"/>
</dbReference>
<dbReference type="AlphaFoldDB" id="A0A916K8T9"/>
<sequence length="52" mass="5665">MFVATVGLGFLSAVLSSIMNNMPTFMIDVLAIKGMNTDRIVREALIYEILSG</sequence>
<evidence type="ECO:0000256" key="5">
    <source>
        <dbReference type="ARBA" id="ARBA00023136"/>
    </source>
</evidence>
<evidence type="ECO:0000256" key="1">
    <source>
        <dbReference type="ARBA" id="ARBA00004651"/>
    </source>
</evidence>
<dbReference type="Proteomes" id="UP000693672">
    <property type="component" value="Unassembled WGS sequence"/>
</dbReference>
<evidence type="ECO:0000313" key="7">
    <source>
        <dbReference type="Proteomes" id="UP000693672"/>
    </source>
</evidence>
<keyword evidence="3" id="KW-0812">Transmembrane</keyword>
<name>A0A916K8T9_9BACL</name>
<keyword evidence="2" id="KW-1003">Cell membrane</keyword>
<comment type="subcellular location">
    <subcellularLocation>
        <location evidence="1">Cell membrane</location>
        <topology evidence="1">Multi-pass membrane protein</topology>
    </subcellularLocation>
</comment>
<comment type="caution">
    <text evidence="6">The sequence shown here is derived from an EMBL/GenBank/DDBJ whole genome shotgun (WGS) entry which is preliminary data.</text>
</comment>
<organism evidence="6 7">
    <name type="scientific">Paenibacillus solanacearum</name>
    <dbReference type="NCBI Taxonomy" id="2048548"/>
    <lineage>
        <taxon>Bacteria</taxon>
        <taxon>Bacillati</taxon>
        <taxon>Bacillota</taxon>
        <taxon>Bacilli</taxon>
        <taxon>Bacillales</taxon>
        <taxon>Paenibacillaceae</taxon>
        <taxon>Paenibacillus</taxon>
    </lineage>
</organism>
<keyword evidence="4" id="KW-1133">Transmembrane helix</keyword>
<evidence type="ECO:0000313" key="6">
    <source>
        <dbReference type="EMBL" id="CAG7650311.1"/>
    </source>
</evidence>
<dbReference type="GO" id="GO:0005886">
    <property type="term" value="C:plasma membrane"/>
    <property type="evidence" value="ECO:0007669"/>
    <property type="project" value="UniProtKB-SubCell"/>
</dbReference>
<keyword evidence="5" id="KW-0472">Membrane</keyword>
<dbReference type="Pfam" id="PF02040">
    <property type="entry name" value="ArsB"/>
    <property type="match status" value="1"/>
</dbReference>
<keyword evidence="7" id="KW-1185">Reference proteome</keyword>
<evidence type="ECO:0000256" key="2">
    <source>
        <dbReference type="ARBA" id="ARBA00022475"/>
    </source>
</evidence>
<proteinExistence type="predicted"/>
<gene>
    <name evidence="6" type="primary">arsB_1</name>
    <name evidence="6" type="ORF">PAESOLCIP111_06049</name>
</gene>
<protein>
    <submittedName>
        <fullName evidence="6">Arsenical pump membrane protein</fullName>
    </submittedName>
</protein>
<evidence type="ECO:0000256" key="4">
    <source>
        <dbReference type="ARBA" id="ARBA00022989"/>
    </source>
</evidence>
<accession>A0A916K8T9</accession>
<dbReference type="InterPro" id="IPR000802">
    <property type="entry name" value="Arsenical_pump_ArsB"/>
</dbReference>
<dbReference type="GO" id="GO:0015105">
    <property type="term" value="F:arsenite transmembrane transporter activity"/>
    <property type="evidence" value="ECO:0007669"/>
    <property type="project" value="InterPro"/>
</dbReference>
<evidence type="ECO:0000256" key="3">
    <source>
        <dbReference type="ARBA" id="ARBA00022692"/>
    </source>
</evidence>
<reference evidence="6" key="1">
    <citation type="submission" date="2021-06" db="EMBL/GenBank/DDBJ databases">
        <authorList>
            <person name="Criscuolo A."/>
        </authorList>
    </citation>
    <scope>NUCLEOTIDE SEQUENCE</scope>
    <source>
        <strain evidence="6">CIP111600</strain>
    </source>
</reference>